<keyword evidence="4" id="KW-0732">Signal</keyword>
<evidence type="ECO:0008006" key="23">
    <source>
        <dbReference type="Google" id="ProtNLM"/>
    </source>
</evidence>
<feature type="domain" description="Ionotropic glutamate receptor L-glutamate and glycine-binding" evidence="20">
    <location>
        <begin position="381"/>
        <end position="446"/>
    </location>
</feature>
<evidence type="ECO:0000256" key="2">
    <source>
        <dbReference type="ARBA" id="ARBA00022475"/>
    </source>
</evidence>
<keyword evidence="11" id="KW-0628">Postsynaptic cell membrane</keyword>
<evidence type="ECO:0000256" key="6">
    <source>
        <dbReference type="ARBA" id="ARBA00023018"/>
    </source>
</evidence>
<evidence type="ECO:0000256" key="1">
    <source>
        <dbReference type="ARBA" id="ARBA00022448"/>
    </source>
</evidence>
<reference evidence="21" key="1">
    <citation type="journal article" date="2023" name="Mol. Biol. Evol.">
        <title>Third-Generation Sequencing Reveals the Adaptive Role of the Epigenome in Three Deep-Sea Polychaetes.</title>
        <authorList>
            <person name="Perez M."/>
            <person name="Aroh O."/>
            <person name="Sun Y."/>
            <person name="Lan Y."/>
            <person name="Juniper S.K."/>
            <person name="Young C.R."/>
            <person name="Angers B."/>
            <person name="Qian P.Y."/>
        </authorList>
    </citation>
    <scope>NUCLEOTIDE SEQUENCE</scope>
    <source>
        <strain evidence="21">P08H-3</strain>
    </source>
</reference>
<feature type="site" description="Interaction with the cone snail toxin Con-ikot-ikot" evidence="16">
    <location>
        <position position="632"/>
    </location>
</feature>
<evidence type="ECO:0000256" key="16">
    <source>
        <dbReference type="PIRSR" id="PIRSR601508-2"/>
    </source>
</evidence>
<dbReference type="GO" id="GO:0015276">
    <property type="term" value="F:ligand-gated monoatomic ion channel activity"/>
    <property type="evidence" value="ECO:0007669"/>
    <property type="project" value="InterPro"/>
</dbReference>
<dbReference type="InterPro" id="IPR028082">
    <property type="entry name" value="Peripla_BP_I"/>
</dbReference>
<keyword evidence="3 18" id="KW-0812">Transmembrane</keyword>
<dbReference type="Proteomes" id="UP001208570">
    <property type="component" value="Unassembled WGS sequence"/>
</dbReference>
<dbReference type="Gene3D" id="3.40.190.10">
    <property type="entry name" value="Periplasmic binding protein-like II"/>
    <property type="match status" value="3"/>
</dbReference>
<dbReference type="SUPFAM" id="SSF81324">
    <property type="entry name" value="Voltage-gated potassium channels"/>
    <property type="match status" value="1"/>
</dbReference>
<evidence type="ECO:0000256" key="13">
    <source>
        <dbReference type="ARBA" id="ARBA00023303"/>
    </source>
</evidence>
<dbReference type="InterPro" id="IPR001320">
    <property type="entry name" value="Iontro_rcpt_C"/>
</dbReference>
<dbReference type="InterPro" id="IPR001828">
    <property type="entry name" value="ANF_lig-bd_rcpt"/>
</dbReference>
<evidence type="ECO:0000256" key="12">
    <source>
        <dbReference type="ARBA" id="ARBA00023286"/>
    </source>
</evidence>
<keyword evidence="13" id="KW-0407">Ion channel</keyword>
<feature type="site" description="Crucial to convey clamshell closure to channel opening" evidence="16">
    <location>
        <position position="605"/>
    </location>
</feature>
<evidence type="ECO:0000256" key="9">
    <source>
        <dbReference type="ARBA" id="ARBA00023170"/>
    </source>
</evidence>
<evidence type="ECO:0000313" key="21">
    <source>
        <dbReference type="EMBL" id="KAK2139162.1"/>
    </source>
</evidence>
<dbReference type="InterPro" id="IPR015683">
    <property type="entry name" value="Ionotropic_Glu_rcpt"/>
</dbReference>
<name>A0AAD9ML86_9ANNE</name>
<keyword evidence="9" id="KW-0675">Receptor</keyword>
<comment type="caution">
    <text evidence="21">The sequence shown here is derived from an EMBL/GenBank/DDBJ whole genome shotgun (WGS) entry which is preliminary data.</text>
</comment>
<dbReference type="AlphaFoldDB" id="A0AAD9ML86"/>
<keyword evidence="12" id="KW-1071">Ligand-gated ion channel</keyword>
<dbReference type="GO" id="GO:0038023">
    <property type="term" value="F:signaling receptor activity"/>
    <property type="evidence" value="ECO:0007669"/>
    <property type="project" value="InterPro"/>
</dbReference>
<keyword evidence="17" id="KW-1015">Disulfide bond</keyword>
<dbReference type="Pfam" id="PF01094">
    <property type="entry name" value="ANF_receptor"/>
    <property type="match status" value="1"/>
</dbReference>
<evidence type="ECO:0000256" key="10">
    <source>
        <dbReference type="ARBA" id="ARBA00023180"/>
    </source>
</evidence>
<dbReference type="SUPFAM" id="SSF53850">
    <property type="entry name" value="Periplasmic binding protein-like II"/>
    <property type="match status" value="2"/>
</dbReference>
<dbReference type="PRINTS" id="PR00177">
    <property type="entry name" value="NMDARECEPTOR"/>
</dbReference>
<evidence type="ECO:0000256" key="8">
    <source>
        <dbReference type="ARBA" id="ARBA00023136"/>
    </source>
</evidence>
<evidence type="ECO:0000256" key="7">
    <source>
        <dbReference type="ARBA" id="ARBA00023065"/>
    </source>
</evidence>
<evidence type="ECO:0000256" key="3">
    <source>
        <dbReference type="ARBA" id="ARBA00022692"/>
    </source>
</evidence>
<dbReference type="FunFam" id="1.10.287.70:FF:000067">
    <property type="entry name" value="glutamate receptor 2 isoform X1"/>
    <property type="match status" value="1"/>
</dbReference>
<feature type="binding site" evidence="15">
    <location>
        <position position="457"/>
    </location>
    <ligand>
        <name>L-glutamate</name>
        <dbReference type="ChEBI" id="CHEBI:29985"/>
    </ligand>
</feature>
<dbReference type="Gene3D" id="1.10.287.70">
    <property type="match status" value="1"/>
</dbReference>
<comment type="subcellular location">
    <subcellularLocation>
        <location evidence="14">Postsynaptic cell membrane</location>
        <topology evidence="14">Multi-pass membrane protein</topology>
    </subcellularLocation>
</comment>
<dbReference type="PANTHER" id="PTHR18966">
    <property type="entry name" value="IONOTROPIC GLUTAMATE RECEPTOR"/>
    <property type="match status" value="1"/>
</dbReference>
<dbReference type="InterPro" id="IPR001508">
    <property type="entry name" value="Iono_Glu_rcpt_met"/>
</dbReference>
<feature type="disulfide bond" evidence="17">
    <location>
        <begin position="690"/>
        <end position="745"/>
    </location>
</feature>
<evidence type="ECO:0000256" key="17">
    <source>
        <dbReference type="PIRSR" id="PIRSR601508-3"/>
    </source>
</evidence>
<dbReference type="InterPro" id="IPR019594">
    <property type="entry name" value="Glu/Gly-bd"/>
</dbReference>
<evidence type="ECO:0000256" key="11">
    <source>
        <dbReference type="ARBA" id="ARBA00023257"/>
    </source>
</evidence>
<feature type="transmembrane region" description="Helical" evidence="18">
    <location>
        <begin position="575"/>
        <end position="596"/>
    </location>
</feature>
<evidence type="ECO:0000313" key="22">
    <source>
        <dbReference type="Proteomes" id="UP001208570"/>
    </source>
</evidence>
<feature type="binding site" evidence="15">
    <location>
        <position position="627"/>
    </location>
    <ligand>
        <name>L-glutamate</name>
        <dbReference type="ChEBI" id="CHEBI:29985"/>
    </ligand>
</feature>
<keyword evidence="8 18" id="KW-0472">Membrane</keyword>
<feature type="binding site" evidence="15">
    <location>
        <position position="455"/>
    </location>
    <ligand>
        <name>L-glutamate</name>
        <dbReference type="ChEBI" id="CHEBI:29985"/>
    </ligand>
</feature>
<dbReference type="Pfam" id="PF10613">
    <property type="entry name" value="Lig_chan-Glu_bd"/>
    <property type="match status" value="2"/>
</dbReference>
<keyword evidence="1" id="KW-0813">Transport</keyword>
<feature type="domain" description="Ionotropic glutamate receptor C-terminal" evidence="19">
    <location>
        <begin position="306"/>
        <end position="741"/>
    </location>
</feature>
<feature type="transmembrane region" description="Helical" evidence="18">
    <location>
        <begin position="766"/>
        <end position="788"/>
    </location>
</feature>
<keyword evidence="10" id="KW-0325">Glycoprotein</keyword>
<dbReference type="Pfam" id="PF00060">
    <property type="entry name" value="Lig_chan"/>
    <property type="match status" value="1"/>
</dbReference>
<evidence type="ECO:0000256" key="4">
    <source>
        <dbReference type="ARBA" id="ARBA00022729"/>
    </source>
</evidence>
<keyword evidence="5 18" id="KW-1133">Transmembrane helix</keyword>
<dbReference type="SMART" id="SM00079">
    <property type="entry name" value="PBPe"/>
    <property type="match status" value="1"/>
</dbReference>
<evidence type="ECO:0000256" key="15">
    <source>
        <dbReference type="PIRSR" id="PIRSR601508-1"/>
    </source>
</evidence>
<dbReference type="EMBL" id="JAODUP010001978">
    <property type="protein sequence ID" value="KAK2139162.1"/>
    <property type="molecule type" value="Genomic_DNA"/>
</dbReference>
<accession>A0AAD9ML86</accession>
<feature type="site" description="Interaction with the cone snail toxin Con-ikot-ikot" evidence="16">
    <location>
        <position position="362"/>
    </location>
</feature>
<sequence length="839" mass="94950">MSFCDNISTDKMKQTISLIRKKELITPEIYGRAASALERNSANQKEATSARHHYFVMELGVNEMKLGFFEHGGMNATGFRLFDYSNNHTISMFSKQWRLWHEQTFNRAGQKLTHEAALTMDSISLLVRALARMKAKSAGIFKHHLDRHGKLIRNNTKEVDCEADPVIPWKLGYDIMKTMREIDFYGFTGRVAFDKFGLRRGYEMEVLEVTTGMGLSTIGKWHPYRGLYIHSPSLVRYKGKIQENKTRIVTSILYTRTISRIPYIPLVGCVFCRRVVSDVAMFSGDDFVPVPSGHGRISAPGMSSTIVTFQTVPFLMLKTDSIKYEGNDRYEGYCADLAKKIASIVDIDYRIAPVKDSAFGARDKNGTWNGMVGELIRGTKPFMMERDKRDNLTEDGRTYYGYAVELTEKVCGLLNIVCRIRVVADGNYGSQQKDGSWDGMIGELTRREADLAIAPLTITAERERYMDFSKPFMSLGISIMIKKSEKEAPGVFSFMYPLSYEIWMCVIFAYIGVSVVLFLVSRFSPFEWHIEDNTDGPTVTNNFTIFNSLWFSLGAFMQQGCDIEPRSLSGRVVGCMWWCFTLIIISSYTANLAAFLTVQRMQSPIESAEDLAKQTEIKYGTVESGTTKEFFRSSSISVYQRMWAFMSSAEPSVFVKSNEDGVRRVREENGRYAFLIESTVNDYTNQRKPCDTMKVGNNLDSKGYGIGTPLGSELRDKVTLAVLQLREDGELAKLETKWWYDMGECGNDKKDKQETTNALKLSNVAGIFYILLGGLTLALVMALFEFLYKSNIEASRRKTTFLQALQSKARLSIQGKPDRQAGVGPTDITHNVFTSTVYC</sequence>
<keyword evidence="7" id="KW-0406">Ion transport</keyword>
<feature type="binding site" evidence="15">
    <location>
        <position position="462"/>
    </location>
    <ligand>
        <name>L-glutamate</name>
        <dbReference type="ChEBI" id="CHEBI:29985"/>
    </ligand>
</feature>
<dbReference type="GO" id="GO:0045211">
    <property type="term" value="C:postsynaptic membrane"/>
    <property type="evidence" value="ECO:0007669"/>
    <property type="project" value="UniProtKB-SubCell"/>
</dbReference>
<feature type="binding site" evidence="15">
    <location>
        <position position="677"/>
    </location>
    <ligand>
        <name>L-glutamate</name>
        <dbReference type="ChEBI" id="CHEBI:29985"/>
    </ligand>
</feature>
<dbReference type="SMART" id="SM00918">
    <property type="entry name" value="Lig_chan-Glu_bd"/>
    <property type="match status" value="2"/>
</dbReference>
<evidence type="ECO:0000256" key="14">
    <source>
        <dbReference type="ARBA" id="ARBA00034104"/>
    </source>
</evidence>
<dbReference type="SUPFAM" id="SSF53822">
    <property type="entry name" value="Periplasmic binding protein-like I"/>
    <property type="match status" value="1"/>
</dbReference>
<evidence type="ECO:0000259" key="20">
    <source>
        <dbReference type="SMART" id="SM00918"/>
    </source>
</evidence>
<keyword evidence="6" id="KW-0770">Synapse</keyword>
<protein>
    <recommendedName>
        <fullName evidence="23">Glutamate receptor</fullName>
    </recommendedName>
</protein>
<dbReference type="FunFam" id="3.40.190.10:FF:000060">
    <property type="entry name" value="Glutamate receptor ionotropic, kainate 1"/>
    <property type="match status" value="1"/>
</dbReference>
<organism evidence="21 22">
    <name type="scientific">Paralvinella palmiformis</name>
    <dbReference type="NCBI Taxonomy" id="53620"/>
    <lineage>
        <taxon>Eukaryota</taxon>
        <taxon>Metazoa</taxon>
        <taxon>Spiralia</taxon>
        <taxon>Lophotrochozoa</taxon>
        <taxon>Annelida</taxon>
        <taxon>Polychaeta</taxon>
        <taxon>Sedentaria</taxon>
        <taxon>Canalipalpata</taxon>
        <taxon>Terebellida</taxon>
        <taxon>Terebelliformia</taxon>
        <taxon>Alvinellidae</taxon>
        <taxon>Paralvinella</taxon>
    </lineage>
</organism>
<evidence type="ECO:0000256" key="5">
    <source>
        <dbReference type="ARBA" id="ARBA00022989"/>
    </source>
</evidence>
<feature type="domain" description="Ionotropic glutamate receptor L-glutamate and glycine-binding" evidence="20">
    <location>
        <begin position="313"/>
        <end position="377"/>
    </location>
</feature>
<dbReference type="FunFam" id="3.40.190.10:FF:000024">
    <property type="entry name" value="Glutamate receptor, ionotropic, delta 1"/>
    <property type="match status" value="1"/>
</dbReference>
<keyword evidence="2" id="KW-1003">Cell membrane</keyword>
<evidence type="ECO:0000256" key="18">
    <source>
        <dbReference type="SAM" id="Phobius"/>
    </source>
</evidence>
<gene>
    <name evidence="21" type="ORF">LSH36_1975g00038</name>
</gene>
<dbReference type="Gene3D" id="3.40.50.2300">
    <property type="match status" value="1"/>
</dbReference>
<evidence type="ECO:0000259" key="19">
    <source>
        <dbReference type="SMART" id="SM00079"/>
    </source>
</evidence>
<keyword evidence="22" id="KW-1185">Reference proteome</keyword>
<proteinExistence type="predicted"/>
<feature type="transmembrane region" description="Helical" evidence="18">
    <location>
        <begin position="500"/>
        <end position="520"/>
    </location>
</feature>